<dbReference type="RefSeq" id="WP_307346705.1">
    <property type="nucleotide sequence ID" value="NZ_JAUSVS010000001.1"/>
</dbReference>
<dbReference type="InterPro" id="IPR014569">
    <property type="entry name" value="Ubq_cyt-c_CBP3-rel"/>
</dbReference>
<evidence type="ECO:0000256" key="2">
    <source>
        <dbReference type="ARBA" id="ARBA00006436"/>
    </source>
</evidence>
<gene>
    <name evidence="4" type="ORF">QO010_000963</name>
</gene>
<organism evidence="4 5">
    <name type="scientific">Caulobacter ginsengisoli</name>
    <dbReference type="NCBI Taxonomy" id="400775"/>
    <lineage>
        <taxon>Bacteria</taxon>
        <taxon>Pseudomonadati</taxon>
        <taxon>Pseudomonadota</taxon>
        <taxon>Alphaproteobacteria</taxon>
        <taxon>Caulobacterales</taxon>
        <taxon>Caulobacteraceae</taxon>
        <taxon>Caulobacter</taxon>
    </lineage>
</organism>
<dbReference type="PANTHER" id="PTHR12184:SF1">
    <property type="entry name" value="UBIQUINOL-CYTOCHROME-C REDUCTASE COMPLEX ASSEMBLY FACTOR 1"/>
    <property type="match status" value="1"/>
</dbReference>
<dbReference type="PIRSF" id="PIRSF032079">
    <property type="entry name" value="UCP032079"/>
    <property type="match status" value="1"/>
</dbReference>
<name>A0ABU0IP64_9CAUL</name>
<protein>
    <submittedName>
        <fullName evidence="4">Cytochrome b pre-mRNA-processing protein 3</fullName>
    </submittedName>
</protein>
<dbReference type="InterPro" id="IPR021150">
    <property type="entry name" value="Ubiq_cyt_c_chap"/>
</dbReference>
<sequence>MILDRLLKPRPAKAAGAALYQAAVSQARSPSLYAAGRVPDTREGRFELYTLHVILLVERLRGGGEAAAETSQALFNAYLRGLDDAFRELGVGDLAVPKRMKTLGEAFYGRGRSYEQAFDGLPDRTSLTALVSRTLLEGVEDAQVEVMADYVLAARQALEAQPDDALLAGQVAWAPAP</sequence>
<comment type="similarity">
    <text evidence="1">Belongs to the CBP3 family.</text>
</comment>
<dbReference type="Proteomes" id="UP001228905">
    <property type="component" value="Unassembled WGS sequence"/>
</dbReference>
<comment type="similarity">
    <text evidence="2">Belongs to the UPF0174 family.</text>
</comment>
<evidence type="ECO:0000313" key="4">
    <source>
        <dbReference type="EMBL" id="MDQ0463215.1"/>
    </source>
</evidence>
<dbReference type="EMBL" id="JAUSVS010000001">
    <property type="protein sequence ID" value="MDQ0463215.1"/>
    <property type="molecule type" value="Genomic_DNA"/>
</dbReference>
<dbReference type="Pfam" id="PF03981">
    <property type="entry name" value="Ubiq_cyt_C_chap"/>
    <property type="match status" value="1"/>
</dbReference>
<dbReference type="PANTHER" id="PTHR12184">
    <property type="entry name" value="UBIQUINOL-CYTOCHROME C REDUCTASE COMPLEX ASSEMBLY FACTOR 1 FAMILY MEMBER"/>
    <property type="match status" value="1"/>
</dbReference>
<comment type="caution">
    <text evidence="4">The sequence shown here is derived from an EMBL/GenBank/DDBJ whole genome shotgun (WGS) entry which is preliminary data.</text>
</comment>
<accession>A0ABU0IP64</accession>
<evidence type="ECO:0000259" key="3">
    <source>
        <dbReference type="Pfam" id="PF03981"/>
    </source>
</evidence>
<reference evidence="4 5" key="1">
    <citation type="submission" date="2023-07" db="EMBL/GenBank/DDBJ databases">
        <title>Genomic Encyclopedia of Type Strains, Phase IV (KMG-IV): sequencing the most valuable type-strain genomes for metagenomic binning, comparative biology and taxonomic classification.</title>
        <authorList>
            <person name="Goeker M."/>
        </authorList>
    </citation>
    <scope>NUCLEOTIDE SEQUENCE [LARGE SCALE GENOMIC DNA]</scope>
    <source>
        <strain evidence="4 5">DSM 18695</strain>
    </source>
</reference>
<evidence type="ECO:0000313" key="5">
    <source>
        <dbReference type="Proteomes" id="UP001228905"/>
    </source>
</evidence>
<evidence type="ECO:0000256" key="1">
    <source>
        <dbReference type="ARBA" id="ARBA00006407"/>
    </source>
</evidence>
<feature type="domain" description="Ubiquinol-cytochrome c chaperone" evidence="3">
    <location>
        <begin position="37"/>
        <end position="173"/>
    </location>
</feature>
<proteinExistence type="inferred from homology"/>
<keyword evidence="5" id="KW-1185">Reference proteome</keyword>
<dbReference type="InterPro" id="IPR007129">
    <property type="entry name" value="Ubiqinol_cyt_c_chaperone_CPB3"/>
</dbReference>